<proteinExistence type="predicted"/>
<accession>A0ABW1U4A8</accession>
<gene>
    <name evidence="2" type="ORF">ACFQND_25180</name>
</gene>
<dbReference type="RefSeq" id="WP_371438789.1">
    <property type="nucleotide sequence ID" value="NZ_JBHSRS010000084.1"/>
</dbReference>
<evidence type="ECO:0000313" key="3">
    <source>
        <dbReference type="Proteomes" id="UP001596270"/>
    </source>
</evidence>
<sequence>MNLGSTEVTNLISYVALIVSATLAIFYLRDRSHAKYAIERDYCNQLLTWHASVVDLLIELCVSSGRNVEEKHPSLIKLSSLIEQGRFYFPNIAPENYGQDKPPAYRGYRNIALDFLVASYNLHHKPHTEANRKQAINLQRQFTSVVFEIVRPSDRLSTIRKLTDKYFVKNLSIEDLERREQIDAVSHMWDTPESRD</sequence>
<dbReference type="EMBL" id="JBHSRS010000084">
    <property type="protein sequence ID" value="MFC6284532.1"/>
    <property type="molecule type" value="Genomic_DNA"/>
</dbReference>
<feature type="transmembrane region" description="Helical" evidence="1">
    <location>
        <begin position="12"/>
        <end position="28"/>
    </location>
</feature>
<evidence type="ECO:0008006" key="4">
    <source>
        <dbReference type="Google" id="ProtNLM"/>
    </source>
</evidence>
<keyword evidence="1" id="KW-0472">Membrane</keyword>
<evidence type="ECO:0000256" key="1">
    <source>
        <dbReference type="SAM" id="Phobius"/>
    </source>
</evidence>
<keyword evidence="3" id="KW-1185">Reference proteome</keyword>
<name>A0ABW1U4A8_9BURK</name>
<keyword evidence="1" id="KW-1133">Transmembrane helix</keyword>
<evidence type="ECO:0000313" key="2">
    <source>
        <dbReference type="EMBL" id="MFC6284532.1"/>
    </source>
</evidence>
<comment type="caution">
    <text evidence="2">The sequence shown here is derived from an EMBL/GenBank/DDBJ whole genome shotgun (WGS) entry which is preliminary data.</text>
</comment>
<dbReference type="Proteomes" id="UP001596270">
    <property type="component" value="Unassembled WGS sequence"/>
</dbReference>
<keyword evidence="1" id="KW-0812">Transmembrane</keyword>
<reference evidence="3" key="1">
    <citation type="journal article" date="2019" name="Int. J. Syst. Evol. Microbiol.">
        <title>The Global Catalogue of Microorganisms (GCM) 10K type strain sequencing project: providing services to taxonomists for standard genome sequencing and annotation.</title>
        <authorList>
            <consortium name="The Broad Institute Genomics Platform"/>
            <consortium name="The Broad Institute Genome Sequencing Center for Infectious Disease"/>
            <person name="Wu L."/>
            <person name="Ma J."/>
        </authorList>
    </citation>
    <scope>NUCLEOTIDE SEQUENCE [LARGE SCALE GENOMIC DNA]</scope>
    <source>
        <strain evidence="3">CCUG 39402</strain>
    </source>
</reference>
<protein>
    <recommendedName>
        <fullName evidence="4">DUF4760 domain-containing protein</fullName>
    </recommendedName>
</protein>
<organism evidence="2 3">
    <name type="scientific">Polaromonas aquatica</name>
    <dbReference type="NCBI Taxonomy" id="332657"/>
    <lineage>
        <taxon>Bacteria</taxon>
        <taxon>Pseudomonadati</taxon>
        <taxon>Pseudomonadota</taxon>
        <taxon>Betaproteobacteria</taxon>
        <taxon>Burkholderiales</taxon>
        <taxon>Comamonadaceae</taxon>
        <taxon>Polaromonas</taxon>
    </lineage>
</organism>